<dbReference type="GO" id="GO:0009055">
    <property type="term" value="F:electron transfer activity"/>
    <property type="evidence" value="ECO:0007669"/>
    <property type="project" value="InterPro"/>
</dbReference>
<dbReference type="Gene3D" id="1.10.760.10">
    <property type="entry name" value="Cytochrome c-like domain"/>
    <property type="match status" value="1"/>
</dbReference>
<dbReference type="AlphaFoldDB" id="A0A1B8TVB5"/>
<name>A0A1B8TVB5_9FLAO</name>
<evidence type="ECO:0000256" key="4">
    <source>
        <dbReference type="PROSITE-ProRule" id="PRU00433"/>
    </source>
</evidence>
<dbReference type="Pfam" id="PF00034">
    <property type="entry name" value="Cytochrom_C"/>
    <property type="match status" value="1"/>
</dbReference>
<dbReference type="GO" id="GO:0046872">
    <property type="term" value="F:metal ion binding"/>
    <property type="evidence" value="ECO:0007669"/>
    <property type="project" value="UniProtKB-KW"/>
</dbReference>
<dbReference type="InterPro" id="IPR036280">
    <property type="entry name" value="Multihaem_cyt_sf"/>
</dbReference>
<keyword evidence="5" id="KW-0812">Transmembrane</keyword>
<accession>A0A1B8TVB5</accession>
<proteinExistence type="predicted"/>
<keyword evidence="5" id="KW-0472">Membrane</keyword>
<dbReference type="SUPFAM" id="SSF48695">
    <property type="entry name" value="Multiheme cytochromes"/>
    <property type="match status" value="1"/>
</dbReference>
<dbReference type="SUPFAM" id="SSF46626">
    <property type="entry name" value="Cytochrome c"/>
    <property type="match status" value="1"/>
</dbReference>
<organism evidence="7 8">
    <name type="scientific">Polaribacter reichenbachii</name>
    <dbReference type="NCBI Taxonomy" id="996801"/>
    <lineage>
        <taxon>Bacteria</taxon>
        <taxon>Pseudomonadati</taxon>
        <taxon>Bacteroidota</taxon>
        <taxon>Flavobacteriia</taxon>
        <taxon>Flavobacteriales</taxon>
        <taxon>Flavobacteriaceae</taxon>
    </lineage>
</organism>
<evidence type="ECO:0000256" key="2">
    <source>
        <dbReference type="ARBA" id="ARBA00022723"/>
    </source>
</evidence>
<feature type="transmembrane region" description="Helical" evidence="5">
    <location>
        <begin position="208"/>
        <end position="230"/>
    </location>
</feature>
<gene>
    <name evidence="7" type="ORF">LPB301_12060</name>
</gene>
<dbReference type="STRING" id="996801.BW723_03640"/>
<evidence type="ECO:0000313" key="8">
    <source>
        <dbReference type="Proteomes" id="UP000092612"/>
    </source>
</evidence>
<dbReference type="KEGG" id="prn:BW723_03640"/>
<dbReference type="PANTHER" id="PTHR39425">
    <property type="entry name" value="LIPOPROTEIN CYTOCHROME C"/>
    <property type="match status" value="1"/>
</dbReference>
<dbReference type="EMBL" id="LSFL01000035">
    <property type="protein sequence ID" value="OBY63538.1"/>
    <property type="molecule type" value="Genomic_DNA"/>
</dbReference>
<dbReference type="PANTHER" id="PTHR39425:SF1">
    <property type="entry name" value="CYTOCHROME C7-LIKE DOMAIN-CONTAINING PROTEIN"/>
    <property type="match status" value="1"/>
</dbReference>
<evidence type="ECO:0000313" key="7">
    <source>
        <dbReference type="EMBL" id="OBY63538.1"/>
    </source>
</evidence>
<keyword evidence="1 4" id="KW-0349">Heme</keyword>
<reference evidence="8" key="1">
    <citation type="submission" date="2016-02" db="EMBL/GenBank/DDBJ databases">
        <title>Paenibacillus sp. LPB0068, isolated from Crassostrea gigas.</title>
        <authorList>
            <person name="Shin S.-K."/>
            <person name="Yi H."/>
        </authorList>
    </citation>
    <scope>NUCLEOTIDE SEQUENCE [LARGE SCALE GENOMIC DNA]</scope>
    <source>
        <strain evidence="8">KCTC 23969</strain>
    </source>
</reference>
<keyword evidence="2 4" id="KW-0479">Metal-binding</keyword>
<feature type="domain" description="Cytochrome c" evidence="6">
    <location>
        <begin position="38"/>
        <end position="130"/>
    </location>
</feature>
<keyword evidence="8" id="KW-1185">Reference proteome</keyword>
<evidence type="ECO:0000256" key="1">
    <source>
        <dbReference type="ARBA" id="ARBA00022617"/>
    </source>
</evidence>
<protein>
    <submittedName>
        <fullName evidence="7">Cytochrome C</fullName>
    </submittedName>
</protein>
<dbReference type="OrthoDB" id="9782196at2"/>
<dbReference type="RefSeq" id="WP_068362149.1">
    <property type="nucleotide sequence ID" value="NZ_CP019337.1"/>
</dbReference>
<evidence type="ECO:0000256" key="3">
    <source>
        <dbReference type="ARBA" id="ARBA00023004"/>
    </source>
</evidence>
<feature type="transmembrane region" description="Helical" evidence="5">
    <location>
        <begin position="154"/>
        <end position="174"/>
    </location>
</feature>
<dbReference type="InterPro" id="IPR036909">
    <property type="entry name" value="Cyt_c-like_dom_sf"/>
</dbReference>
<dbReference type="Proteomes" id="UP000092612">
    <property type="component" value="Unassembled WGS sequence"/>
</dbReference>
<evidence type="ECO:0000259" key="6">
    <source>
        <dbReference type="PROSITE" id="PS51007"/>
    </source>
</evidence>
<feature type="transmembrane region" description="Helical" evidence="5">
    <location>
        <begin position="13"/>
        <end position="31"/>
    </location>
</feature>
<dbReference type="CDD" id="cd08168">
    <property type="entry name" value="Cytochrom_C3"/>
    <property type="match status" value="1"/>
</dbReference>
<evidence type="ECO:0000256" key="5">
    <source>
        <dbReference type="SAM" id="Phobius"/>
    </source>
</evidence>
<dbReference type="GO" id="GO:0020037">
    <property type="term" value="F:heme binding"/>
    <property type="evidence" value="ECO:0007669"/>
    <property type="project" value="InterPro"/>
</dbReference>
<comment type="caution">
    <text evidence="7">The sequence shown here is derived from an EMBL/GenBank/DDBJ whole genome shotgun (WGS) entry which is preliminary data.</text>
</comment>
<keyword evidence="5" id="KW-1133">Transmembrane helix</keyword>
<keyword evidence="3 4" id="KW-0408">Iron</keyword>
<dbReference type="Gene3D" id="3.90.10.10">
    <property type="entry name" value="Cytochrome C3"/>
    <property type="match status" value="2"/>
</dbReference>
<dbReference type="PROSITE" id="PS51007">
    <property type="entry name" value="CYTC"/>
    <property type="match status" value="1"/>
</dbReference>
<sequence>MKSVALHSNLTKVLLKSFTIILFFAFSMSSYSQDIDEARQKEGRKIFKSLCASCHKLDKKLIGPALGGVELRREHDWLKSWIKNNAEFRASGDKDAIAIFEEYNGSVMSAFPQLTDKQIDDIIYYTTVGDPVKKVVGDVAATGAASNGGDAPKWIIYLLAGAIIVAFLMIASLLKQVNELKGNNSPEETSNLKRDLHELWGGLKRNTFLQVLSTIFILLMGAYFVFGTIFKVGVNEGYMPLQPIAFSHKIHAGDNKIECQYCHSSAKHSKHSGIPSVNVCMNCHKNISEVAEGTQVDWDGVTYGKAELDKEIAKVYDAAGWDADALEYTGVEKPVKWIRIHNLPDFAYFNHSQHVTVAGLECQKCHGPVEEYDEMRQFSPLTMGWCIDCHKETKVDLKGNEYYAKIHDELAKKYNVDQVTISQLGGKECGKCHY</sequence>
<dbReference type="InterPro" id="IPR009056">
    <property type="entry name" value="Cyt_c-like_dom"/>
</dbReference>